<name>A0A6G0Y0U3_APHCR</name>
<dbReference type="AlphaFoldDB" id="A0A6G0Y0U3"/>
<reference evidence="2 3" key="1">
    <citation type="submission" date="2019-08" db="EMBL/GenBank/DDBJ databases">
        <title>Whole genome of Aphis craccivora.</title>
        <authorList>
            <person name="Voronova N.V."/>
            <person name="Shulinski R.S."/>
            <person name="Bandarenka Y.V."/>
            <person name="Zhorov D.G."/>
            <person name="Warner D."/>
        </authorList>
    </citation>
    <scope>NUCLEOTIDE SEQUENCE [LARGE SCALE GENOMIC DNA]</scope>
    <source>
        <strain evidence="2">180601</strain>
        <tissue evidence="2">Whole Body</tissue>
    </source>
</reference>
<keyword evidence="1" id="KW-0732">Signal</keyword>
<dbReference type="EMBL" id="VUJU01007084">
    <property type="protein sequence ID" value="KAF0746772.1"/>
    <property type="molecule type" value="Genomic_DNA"/>
</dbReference>
<gene>
    <name evidence="2" type="ORF">FWK35_00039038</name>
</gene>
<evidence type="ECO:0000256" key="1">
    <source>
        <dbReference type="SAM" id="SignalP"/>
    </source>
</evidence>
<proteinExistence type="predicted"/>
<comment type="caution">
    <text evidence="2">The sequence shown here is derived from an EMBL/GenBank/DDBJ whole genome shotgun (WGS) entry which is preliminary data.</text>
</comment>
<evidence type="ECO:0000313" key="3">
    <source>
        <dbReference type="Proteomes" id="UP000478052"/>
    </source>
</evidence>
<sequence>MKLSLMILVAVCLFLDIGMVNADCPERCWYYRSEAVKYCSYPLEINMCSVLNINFLCSCWCC</sequence>
<accession>A0A6G0Y0U3</accession>
<dbReference type="Proteomes" id="UP000478052">
    <property type="component" value="Unassembled WGS sequence"/>
</dbReference>
<protein>
    <submittedName>
        <fullName evidence="2">Uncharacterized protein</fullName>
    </submittedName>
</protein>
<organism evidence="2 3">
    <name type="scientific">Aphis craccivora</name>
    <name type="common">Cowpea aphid</name>
    <dbReference type="NCBI Taxonomy" id="307492"/>
    <lineage>
        <taxon>Eukaryota</taxon>
        <taxon>Metazoa</taxon>
        <taxon>Ecdysozoa</taxon>
        <taxon>Arthropoda</taxon>
        <taxon>Hexapoda</taxon>
        <taxon>Insecta</taxon>
        <taxon>Pterygota</taxon>
        <taxon>Neoptera</taxon>
        <taxon>Paraneoptera</taxon>
        <taxon>Hemiptera</taxon>
        <taxon>Sternorrhyncha</taxon>
        <taxon>Aphidomorpha</taxon>
        <taxon>Aphidoidea</taxon>
        <taxon>Aphididae</taxon>
        <taxon>Aphidini</taxon>
        <taxon>Aphis</taxon>
        <taxon>Aphis</taxon>
    </lineage>
</organism>
<keyword evidence="3" id="KW-1185">Reference proteome</keyword>
<evidence type="ECO:0000313" key="2">
    <source>
        <dbReference type="EMBL" id="KAF0746772.1"/>
    </source>
</evidence>
<feature type="signal peptide" evidence="1">
    <location>
        <begin position="1"/>
        <end position="22"/>
    </location>
</feature>
<feature type="chain" id="PRO_5026233306" evidence="1">
    <location>
        <begin position="23"/>
        <end position="62"/>
    </location>
</feature>